<feature type="signal peptide" evidence="1">
    <location>
        <begin position="1"/>
        <end position="27"/>
    </location>
</feature>
<comment type="caution">
    <text evidence="2">The sequence shown here is derived from an EMBL/GenBank/DDBJ whole genome shotgun (WGS) entry which is preliminary data.</text>
</comment>
<protein>
    <recommendedName>
        <fullName evidence="4">PEP-CTERM protein-sorting domain-containing protein</fullName>
    </recommendedName>
</protein>
<dbReference type="EMBL" id="LVHF01000012">
    <property type="protein sequence ID" value="OAN17948.1"/>
    <property type="molecule type" value="Genomic_DNA"/>
</dbReference>
<keyword evidence="1" id="KW-0732">Signal</keyword>
<gene>
    <name evidence="2" type="ORF">A3K86_03250</name>
</gene>
<sequence>MTCSTPKTILSSLALSSTLLFSQVTNAQYIDLYAFSGFLSDGTSIYQDDSFDIDNIGFSTFTPDFTTSFTATLDADNYGTLNWKVINKTGATIEDAQIVTLLDAAIFDDEFDWDVSDDMADPYSGTTASSWEVAEGLDLANNLPFDLTLFDSIALPSFFSTGLALGFDVGDFYDYGVLDVTLTLSPTGPGLHLYDDANPGFYLDGTVSVPEPQTLALFLSILGGITLFRRKLVKQESQ</sequence>
<evidence type="ECO:0000313" key="2">
    <source>
        <dbReference type="EMBL" id="OAN17948.1"/>
    </source>
</evidence>
<accession>A0A178KKP3</accession>
<dbReference type="Proteomes" id="UP000078503">
    <property type="component" value="Unassembled WGS sequence"/>
</dbReference>
<dbReference type="InterPro" id="IPR013424">
    <property type="entry name" value="Ice-binding_C"/>
</dbReference>
<reference evidence="2 3" key="1">
    <citation type="submission" date="2016-03" db="EMBL/GenBank/DDBJ databases">
        <title>Photobacterium proteolyticum sp. nov. a protease producing bacterium isolated from ocean sediments of Laizhou Bay.</title>
        <authorList>
            <person name="Li Y."/>
        </authorList>
    </citation>
    <scope>NUCLEOTIDE SEQUENCE [LARGE SCALE GENOMIC DNA]</scope>
    <source>
        <strain evidence="2 3">R-40508</strain>
    </source>
</reference>
<dbReference type="AlphaFoldDB" id="A0A178KKP3"/>
<name>A0A178KKP3_9GAMM</name>
<evidence type="ECO:0000313" key="3">
    <source>
        <dbReference type="Proteomes" id="UP000078503"/>
    </source>
</evidence>
<organism evidence="2 3">
    <name type="scientific">Photobacterium jeanii</name>
    <dbReference type="NCBI Taxonomy" id="858640"/>
    <lineage>
        <taxon>Bacteria</taxon>
        <taxon>Pseudomonadati</taxon>
        <taxon>Pseudomonadota</taxon>
        <taxon>Gammaproteobacteria</taxon>
        <taxon>Vibrionales</taxon>
        <taxon>Vibrionaceae</taxon>
        <taxon>Photobacterium</taxon>
    </lineage>
</organism>
<keyword evidence="3" id="KW-1185">Reference proteome</keyword>
<evidence type="ECO:0000256" key="1">
    <source>
        <dbReference type="SAM" id="SignalP"/>
    </source>
</evidence>
<proteinExistence type="predicted"/>
<feature type="chain" id="PRO_5008090405" description="PEP-CTERM protein-sorting domain-containing protein" evidence="1">
    <location>
        <begin position="28"/>
        <end position="238"/>
    </location>
</feature>
<dbReference type="RefSeq" id="WP_068327614.1">
    <property type="nucleotide sequence ID" value="NZ_LVHF01000012.1"/>
</dbReference>
<evidence type="ECO:0008006" key="4">
    <source>
        <dbReference type="Google" id="ProtNLM"/>
    </source>
</evidence>
<dbReference type="NCBIfam" id="TIGR02595">
    <property type="entry name" value="PEP_CTERM"/>
    <property type="match status" value="1"/>
</dbReference>